<dbReference type="PANTHER" id="PTHR42881:SF2">
    <property type="entry name" value="PROLYL ENDOPEPTIDASE"/>
    <property type="match status" value="1"/>
</dbReference>
<comment type="caution">
    <text evidence="9">The sequence shown here is derived from an EMBL/GenBank/DDBJ whole genome shotgun (WGS) entry which is preliminary data.</text>
</comment>
<dbReference type="InterPro" id="IPR051167">
    <property type="entry name" value="Prolyl_oligopep/macrocyclase"/>
</dbReference>
<feature type="domain" description="Peptidase S9A N-terminal" evidence="8">
    <location>
        <begin position="6"/>
        <end position="411"/>
    </location>
</feature>
<dbReference type="Gene3D" id="3.40.50.1820">
    <property type="entry name" value="alpha/beta hydrolase"/>
    <property type="match status" value="1"/>
</dbReference>
<evidence type="ECO:0000259" key="8">
    <source>
        <dbReference type="Pfam" id="PF02897"/>
    </source>
</evidence>
<dbReference type="Pfam" id="PF02897">
    <property type="entry name" value="Peptidase_S9_N"/>
    <property type="match status" value="1"/>
</dbReference>
<dbReference type="InterPro" id="IPR001375">
    <property type="entry name" value="Peptidase_S9_cat"/>
</dbReference>
<keyword evidence="10" id="KW-1185">Reference proteome</keyword>
<evidence type="ECO:0000256" key="4">
    <source>
        <dbReference type="ARBA" id="ARBA00022670"/>
    </source>
</evidence>
<evidence type="ECO:0000259" key="7">
    <source>
        <dbReference type="Pfam" id="PF00326"/>
    </source>
</evidence>
<dbReference type="Gene3D" id="2.130.10.120">
    <property type="entry name" value="Prolyl oligopeptidase, N-terminal domain"/>
    <property type="match status" value="1"/>
</dbReference>
<organism evidence="9 10">
    <name type="scientific">Deinococcus koreensis</name>
    <dbReference type="NCBI Taxonomy" id="2054903"/>
    <lineage>
        <taxon>Bacteria</taxon>
        <taxon>Thermotogati</taxon>
        <taxon>Deinococcota</taxon>
        <taxon>Deinococci</taxon>
        <taxon>Deinococcales</taxon>
        <taxon>Deinococcaceae</taxon>
        <taxon>Deinococcus</taxon>
    </lineage>
</organism>
<proteinExistence type="inferred from homology"/>
<evidence type="ECO:0000256" key="6">
    <source>
        <dbReference type="ARBA" id="ARBA00022825"/>
    </source>
</evidence>
<dbReference type="SUPFAM" id="SSF50993">
    <property type="entry name" value="Peptidase/esterase 'gauge' domain"/>
    <property type="match status" value="1"/>
</dbReference>
<dbReference type="GO" id="GO:0004252">
    <property type="term" value="F:serine-type endopeptidase activity"/>
    <property type="evidence" value="ECO:0007669"/>
    <property type="project" value="UniProtKB-EC"/>
</dbReference>
<dbReference type="GO" id="GO:0005829">
    <property type="term" value="C:cytosol"/>
    <property type="evidence" value="ECO:0007669"/>
    <property type="project" value="TreeGrafter"/>
</dbReference>
<gene>
    <name evidence="9" type="ORF">CVO96_04940</name>
</gene>
<dbReference type="GO" id="GO:0006508">
    <property type="term" value="P:proteolysis"/>
    <property type="evidence" value="ECO:0007669"/>
    <property type="project" value="UniProtKB-KW"/>
</dbReference>
<name>A0A2K3UW91_9DEIO</name>
<dbReference type="OrthoDB" id="9801421at2"/>
<comment type="catalytic activity">
    <reaction evidence="1">
        <text>Hydrolysis of Pro-|-Xaa &gt;&gt; Ala-|-Xaa in oligopeptides.</text>
        <dbReference type="EC" id="3.4.21.26"/>
    </reaction>
</comment>
<keyword evidence="4" id="KW-0645">Protease</keyword>
<evidence type="ECO:0000313" key="10">
    <source>
        <dbReference type="Proteomes" id="UP000236379"/>
    </source>
</evidence>
<sequence>MSLIYPDSPRGDHVDVYQDAQGQEVRVPDPYRWLEDPDSPETRAWVAAQNAVTEGVLAGLPARAAYRARLQQLWNFPREGTPWKRGGRAFRHFNPGLLNQPLLQVADDPHGPWRTLLDPNTLSDDGTVALMAASLSRDGEVLAYGTQSGGSDWVTWRVRDVSSGADRADRLEWSKFGGATWQPDGSGFYYCAYDAPGDSDALTGVNRAQRLMFHRLGTPQAHDTLVLARPDQPDWGFAAEVTHDASWLVVQVWRGTEPRNLLWVRPLGSAGAFSELVADFRAAYALVGNDGPLLYLRTDEQAPRGRLIAWDLDAPDGAPRELIPEAPDTLETVGTVPGGFLALTLRDARHRLTLHDRSGDLQRELALPALGTVTELSVQPDDPEVFLGFTSFLAPTTPYRLLLPDGEPTALSVPPLAFDASPYEVTQEFATSPDGTRVPMFIVARRGLERGGTNPTLLYGYGGFSVSLTPNFSPSRLAWLERGGVYVQATLRGGGEYGEEWHQAGTGHRKQNVFDDFLACAGHLIQTGLTSPAHLGIQGGSNGGLLVGAALTQRPELFAAAVPQVGVLDMLRYQHFTIGWAWASDYGRSDDPAMLATLLAYSPLHNLREGVAYPATLITTGDHDDRVVPAHSFKFGAALQRAQAGAAPTLLRIQTRAGHGAGKPTALVIEEAADIWAFLDAALNSEASGSGARQVDSPGSRR</sequence>
<dbReference type="Pfam" id="PF00326">
    <property type="entry name" value="Peptidase_S9"/>
    <property type="match status" value="1"/>
</dbReference>
<feature type="domain" description="Peptidase S9 prolyl oligopeptidase catalytic" evidence="7">
    <location>
        <begin position="471"/>
        <end position="685"/>
    </location>
</feature>
<accession>A0A2K3UW91</accession>
<dbReference type="InterPro" id="IPR002470">
    <property type="entry name" value="Peptidase_S9A"/>
</dbReference>
<evidence type="ECO:0000313" key="9">
    <source>
        <dbReference type="EMBL" id="PNY80802.1"/>
    </source>
</evidence>
<dbReference type="RefSeq" id="WP_103310993.1">
    <property type="nucleotide sequence ID" value="NZ_PPPD01000001.1"/>
</dbReference>
<dbReference type="GO" id="GO:0070012">
    <property type="term" value="F:oligopeptidase activity"/>
    <property type="evidence" value="ECO:0007669"/>
    <property type="project" value="TreeGrafter"/>
</dbReference>
<keyword evidence="5" id="KW-0378">Hydrolase</keyword>
<dbReference type="PANTHER" id="PTHR42881">
    <property type="entry name" value="PROLYL ENDOPEPTIDASE"/>
    <property type="match status" value="1"/>
</dbReference>
<dbReference type="SUPFAM" id="SSF53474">
    <property type="entry name" value="alpha/beta-Hydrolases"/>
    <property type="match status" value="1"/>
</dbReference>
<dbReference type="InterPro" id="IPR029058">
    <property type="entry name" value="AB_hydrolase_fold"/>
</dbReference>
<comment type="similarity">
    <text evidence="2">Belongs to the peptidase S9A family.</text>
</comment>
<protein>
    <recommendedName>
        <fullName evidence="3">prolyl oligopeptidase</fullName>
        <ecNumber evidence="3">3.4.21.26</ecNumber>
    </recommendedName>
</protein>
<dbReference type="InterPro" id="IPR023302">
    <property type="entry name" value="Pept_S9A_N"/>
</dbReference>
<dbReference type="EMBL" id="PPPD01000001">
    <property type="protein sequence ID" value="PNY80802.1"/>
    <property type="molecule type" value="Genomic_DNA"/>
</dbReference>
<evidence type="ECO:0000256" key="3">
    <source>
        <dbReference type="ARBA" id="ARBA00011897"/>
    </source>
</evidence>
<dbReference type="AlphaFoldDB" id="A0A2K3UW91"/>
<dbReference type="Proteomes" id="UP000236379">
    <property type="component" value="Unassembled WGS sequence"/>
</dbReference>
<evidence type="ECO:0000256" key="2">
    <source>
        <dbReference type="ARBA" id="ARBA00005228"/>
    </source>
</evidence>
<evidence type="ECO:0000256" key="1">
    <source>
        <dbReference type="ARBA" id="ARBA00001070"/>
    </source>
</evidence>
<keyword evidence="6" id="KW-0720">Serine protease</keyword>
<dbReference type="EC" id="3.4.21.26" evidence="3"/>
<evidence type="ECO:0000256" key="5">
    <source>
        <dbReference type="ARBA" id="ARBA00022801"/>
    </source>
</evidence>
<reference evidence="9 10" key="1">
    <citation type="submission" date="2018-01" db="EMBL/GenBank/DDBJ databases">
        <title>Deinococcus koreensis sp. nov., a radiation-resistant bacterium isolated from river water.</title>
        <authorList>
            <person name="Choi A."/>
        </authorList>
    </citation>
    <scope>NUCLEOTIDE SEQUENCE [LARGE SCALE GENOMIC DNA]</scope>
    <source>
        <strain evidence="9 10">SJW1-2</strain>
    </source>
</reference>
<dbReference type="FunFam" id="3.40.50.1820:FF:000005">
    <property type="entry name" value="Prolyl endopeptidase"/>
    <property type="match status" value="1"/>
</dbReference>
<dbReference type="PRINTS" id="PR00862">
    <property type="entry name" value="PROLIGOPTASE"/>
</dbReference>